<comment type="caution">
    <text evidence="3">The sequence shown here is derived from an EMBL/GenBank/DDBJ whole genome shotgun (WGS) entry which is preliminary data.</text>
</comment>
<proteinExistence type="predicted"/>
<dbReference type="Pfam" id="PF24969">
    <property type="entry name" value="LRR_15"/>
    <property type="match status" value="1"/>
</dbReference>
<dbReference type="EMBL" id="JFBX01000787">
    <property type="protein sequence ID" value="KXH28234.1"/>
    <property type="molecule type" value="Genomic_DNA"/>
</dbReference>
<name>A0A135RX48_9PEZI</name>
<feature type="domain" description="Leucine-rich repeat" evidence="2">
    <location>
        <begin position="242"/>
        <end position="434"/>
    </location>
</feature>
<keyword evidence="4" id="KW-1185">Reference proteome</keyword>
<feature type="compositionally biased region" description="Acidic residues" evidence="1">
    <location>
        <begin position="462"/>
        <end position="477"/>
    </location>
</feature>
<organism evidence="3 4">
    <name type="scientific">Colletotrichum simmondsii</name>
    <dbReference type="NCBI Taxonomy" id="703756"/>
    <lineage>
        <taxon>Eukaryota</taxon>
        <taxon>Fungi</taxon>
        <taxon>Dikarya</taxon>
        <taxon>Ascomycota</taxon>
        <taxon>Pezizomycotina</taxon>
        <taxon>Sordariomycetes</taxon>
        <taxon>Hypocreomycetidae</taxon>
        <taxon>Glomerellales</taxon>
        <taxon>Glomerellaceae</taxon>
        <taxon>Colletotrichum</taxon>
        <taxon>Colletotrichum acutatum species complex</taxon>
    </lineage>
</organism>
<dbReference type="Proteomes" id="UP000070328">
    <property type="component" value="Unassembled WGS sequence"/>
</dbReference>
<evidence type="ECO:0000256" key="1">
    <source>
        <dbReference type="SAM" id="MobiDB-lite"/>
    </source>
</evidence>
<gene>
    <name evidence="3" type="ORF">CSIM01_09752</name>
</gene>
<dbReference type="InterPro" id="IPR056867">
    <property type="entry name" value="LRR_15"/>
</dbReference>
<dbReference type="AlphaFoldDB" id="A0A135RX48"/>
<sequence length="1116" mass="126978">MATLDDLPPEIVYQMFPSPSLREQFSVTNTDADLVKEIQPAWSSALSLSRTCRKYRHMLLPELYRNISIHGSKSFQKLKCFIQFLINNKDIAVNIQRLYLHLDPSNTETKNFTEADLEWSHWAARQSGAPSPYYLWHSEDGKLLQMSESRRSRTRILHLGILFEIILSRVHGVQELGLAVPGGLFCDQYGPWSRTELDGLLWTGEPGPSDPLKIQTFRGVQRPLPNIKMLAIRPSCLPKNHPDATITSLDLNHLLHFAPNARSICIASRDGQPASPLDTNSQWSNVTCLTITETFLGEQKIRGIIQGCASLVSFKYLNSRADTYVPHWPVSPEEIVTILREHQNTTISLLTLCLDLNDWYRGEYEAIRSLSDFNNLENLWVDASTVLKKVKYGFFSRSEKHKRLTHKLSTSLPPSIKRLHLAGNEPQVRHNLCEVLTDREKFPHLRLVELEDFVRRFPELWDPNEDDSDEDDADQNDIGDNGGDFSFSAMNGGGSNGGGSYLQDGDAKEEDIGEINKDTNLSYQERFIRAVVFFSLAQLTTLLPPIQLDVFFFTPPYLFQPFFLTSTANFFPRGIHGRAPSQETRGVFFRTALWFLLVVASHDSTLALTSVFSFMQWLLTRCALYPHIVKVRNANAAYSAAIVTHDSSTVPLVAHFKMAGLQILPTEVVLHIGSYLCPKYTPGKKLLLNFNNDQLIQRELCGQRQALVSLTRTSRRHYKLFTSFLYESVSVHSGLNAPRQWLSLMKTLSQNEDLCRLVKQLYIHLDGEHALSPTDVADYEYFTDLIALQAWLKKASLPVAMHSFNTFELSSAVLFTLVNNAQDFILSAEPLSLSGILDAIHDMDEIVSAQQTNKSAMSSLKSLSMRKTYTDAESHWAWPRERLFNARFIDGAKYLKESYIVGTALQFHNWSSTHLTTLAFNDSSMPLSILANAIRACPRLERFFWKKPIRRDMHPYAVHPWLILGALGIRRATIRTLVIDFNGTCETDLQSPAFELSNFTRLEEAWVDISVFELNKANFTDISSDPLNPTVVEGSPLIRTLPPSLRKLHISGSMNDFIFDEVLWLTRPRNHEPRHVPAEFALDGGYLDGDMFKLWDYRNDYEHIPTADLDPQPFLW</sequence>
<evidence type="ECO:0000313" key="3">
    <source>
        <dbReference type="EMBL" id="KXH28234.1"/>
    </source>
</evidence>
<protein>
    <recommendedName>
        <fullName evidence="2">Leucine-rich repeat domain-containing protein</fullName>
    </recommendedName>
</protein>
<dbReference type="OrthoDB" id="4817666at2759"/>
<evidence type="ECO:0000259" key="2">
    <source>
        <dbReference type="Pfam" id="PF24969"/>
    </source>
</evidence>
<feature type="region of interest" description="Disordered" evidence="1">
    <location>
        <begin position="461"/>
        <end position="490"/>
    </location>
</feature>
<accession>A0A135RX48</accession>
<evidence type="ECO:0000313" key="4">
    <source>
        <dbReference type="Proteomes" id="UP000070328"/>
    </source>
</evidence>
<reference evidence="3 4" key="1">
    <citation type="submission" date="2014-02" db="EMBL/GenBank/DDBJ databases">
        <title>The genome sequence of Colletotrichum simmondsii CBS122122.</title>
        <authorList>
            <person name="Baroncelli R."/>
            <person name="Thon M.R."/>
        </authorList>
    </citation>
    <scope>NUCLEOTIDE SEQUENCE [LARGE SCALE GENOMIC DNA]</scope>
    <source>
        <strain evidence="3 4">CBS122122</strain>
    </source>
</reference>